<reference evidence="1 2" key="1">
    <citation type="submission" date="2017-06" db="EMBL/GenBank/DDBJ databases">
        <authorList>
            <person name="Varghese N."/>
            <person name="Submissions S."/>
        </authorList>
    </citation>
    <scope>NUCLEOTIDE SEQUENCE [LARGE SCALE GENOMIC DNA]</scope>
    <source>
        <strain evidence="1 2">DSM 26989</strain>
    </source>
</reference>
<evidence type="ECO:0000313" key="1">
    <source>
        <dbReference type="EMBL" id="SNR67359.1"/>
    </source>
</evidence>
<evidence type="ECO:0000313" key="2">
    <source>
        <dbReference type="Proteomes" id="UP000198427"/>
    </source>
</evidence>
<organism evidence="1 2">
    <name type="scientific">Prevotella jejuni</name>
    <dbReference type="NCBI Taxonomy" id="1177574"/>
    <lineage>
        <taxon>Bacteria</taxon>
        <taxon>Pseudomonadati</taxon>
        <taxon>Bacteroidota</taxon>
        <taxon>Bacteroidia</taxon>
        <taxon>Bacteroidales</taxon>
        <taxon>Prevotellaceae</taxon>
        <taxon>Prevotella</taxon>
    </lineage>
</organism>
<dbReference type="Proteomes" id="UP000198427">
    <property type="component" value="Unassembled WGS sequence"/>
</dbReference>
<sequence>MQIERPKIELYEMRSIGEKFSAVFGFIRENFKLLLRACTYLLLPLCLVQGVVMEVMMNVLMPFYTNTLGIGNNMDLSDSMLLRMGGAYLGYCLCMMVGTILLTGICFGMVKYYQASPNRLRGVMMSDLKPTIIKVIKRSLVMSLALVAILIVLMALLITFTVLLDTVILVVFFFLGILVFSLPVSMAIPVYVFEEDESLFNALLRGIRLGFKSFWSLLGLIFVMGFLSNTISSFTTLPWYMLTIVRGVFIVDQSSQAAFVGSPVYSFCVYLASVFMNFCMYLTMTLSTFALAFHYGSIAEEEDGFSVEKDIQRFEELKEEDNDIDNFDKL</sequence>
<accession>A0A2K9HEY2</accession>
<dbReference type="EMBL" id="FZNZ01000004">
    <property type="protein sequence ID" value="SNR67359.1"/>
    <property type="molecule type" value="Genomic_DNA"/>
</dbReference>
<gene>
    <name evidence="1" type="ORF">SAMN06265364_10413</name>
</gene>
<keyword evidence="2" id="KW-1185">Reference proteome</keyword>
<dbReference type="RefSeq" id="WP_089365492.1">
    <property type="nucleotide sequence ID" value="NZ_CP023863.1"/>
</dbReference>
<dbReference type="GeneID" id="94028202"/>
<protein>
    <submittedName>
        <fullName evidence="1">Uncharacterized protein</fullName>
    </submittedName>
</protein>
<name>A0A2K9HEY2_9BACT</name>
<dbReference type="KEGG" id="pje:CRM71_01950"/>
<proteinExistence type="predicted"/>
<dbReference type="AlphaFoldDB" id="A0A2K9HEY2"/>
<dbReference type="OrthoDB" id="1049480at2"/>
<comment type="caution">
    <text evidence="1">The sequence shown here is derived from an EMBL/GenBank/DDBJ whole genome shotgun (WGS) entry which is preliminary data.</text>
</comment>